<dbReference type="GO" id="GO:0003677">
    <property type="term" value="F:DNA binding"/>
    <property type="evidence" value="ECO:0007669"/>
    <property type="project" value="UniProtKB-KW"/>
</dbReference>
<dbReference type="Pfam" id="PF04542">
    <property type="entry name" value="Sigma70_r2"/>
    <property type="match status" value="1"/>
</dbReference>
<dbReference type="EMBL" id="VWOX01000020">
    <property type="protein sequence ID" value="KAA5539320.1"/>
    <property type="molecule type" value="Genomic_DNA"/>
</dbReference>
<evidence type="ECO:0000259" key="6">
    <source>
        <dbReference type="Pfam" id="PF04542"/>
    </source>
</evidence>
<dbReference type="NCBIfam" id="TIGR02937">
    <property type="entry name" value="sigma70-ECF"/>
    <property type="match status" value="1"/>
</dbReference>
<dbReference type="Proteomes" id="UP000324479">
    <property type="component" value="Unassembled WGS sequence"/>
</dbReference>
<dbReference type="InterPro" id="IPR007630">
    <property type="entry name" value="RNA_pol_sigma70_r4"/>
</dbReference>
<keyword evidence="5" id="KW-0804">Transcription</keyword>
<protein>
    <submittedName>
        <fullName evidence="8">Sigma-70 family RNA polymerase sigma factor</fullName>
    </submittedName>
</protein>
<gene>
    <name evidence="8" type="ORF">FYK55_24755</name>
</gene>
<comment type="similarity">
    <text evidence="1">Belongs to the sigma-70 factor family. ECF subfamily.</text>
</comment>
<dbReference type="SUPFAM" id="SSF88659">
    <property type="entry name" value="Sigma3 and sigma4 domains of RNA polymerase sigma factors"/>
    <property type="match status" value="1"/>
</dbReference>
<dbReference type="GO" id="GO:0016987">
    <property type="term" value="F:sigma factor activity"/>
    <property type="evidence" value="ECO:0007669"/>
    <property type="project" value="UniProtKB-KW"/>
</dbReference>
<evidence type="ECO:0000256" key="4">
    <source>
        <dbReference type="ARBA" id="ARBA00023125"/>
    </source>
</evidence>
<evidence type="ECO:0000256" key="3">
    <source>
        <dbReference type="ARBA" id="ARBA00023082"/>
    </source>
</evidence>
<sequence>MEATDSRDNTILQRIARGDVSAVDDCLKQYGGLVWTLASRHCSTADDAEDASQEIFVELWRKADRFDPDSGGEATFVALIARRRLIDRHRRGQTAPDVVSINEAVVDLPDAGELDRLELSEEAAKAARCMKKLSDKERRILALSIYQGTPHSSIASFLEMPLGTVKSCARRGLLQLRECMKRPLSTEAAR</sequence>
<dbReference type="Pfam" id="PF04545">
    <property type="entry name" value="Sigma70_r4"/>
    <property type="match status" value="1"/>
</dbReference>
<dbReference type="Gene3D" id="1.10.1740.10">
    <property type="match status" value="1"/>
</dbReference>
<dbReference type="AlphaFoldDB" id="A0A5M6CY25"/>
<dbReference type="InterPro" id="IPR007627">
    <property type="entry name" value="RNA_pol_sigma70_r2"/>
</dbReference>
<accession>A0A5M6CY25</accession>
<dbReference type="InterPro" id="IPR039425">
    <property type="entry name" value="RNA_pol_sigma-70-like"/>
</dbReference>
<dbReference type="SUPFAM" id="SSF88946">
    <property type="entry name" value="Sigma2 domain of RNA polymerase sigma factors"/>
    <property type="match status" value="1"/>
</dbReference>
<dbReference type="GO" id="GO:0006352">
    <property type="term" value="P:DNA-templated transcription initiation"/>
    <property type="evidence" value="ECO:0007669"/>
    <property type="project" value="InterPro"/>
</dbReference>
<keyword evidence="3" id="KW-0731">Sigma factor</keyword>
<keyword evidence="2" id="KW-0805">Transcription regulation</keyword>
<dbReference type="Gene3D" id="1.10.10.10">
    <property type="entry name" value="Winged helix-like DNA-binding domain superfamily/Winged helix DNA-binding domain"/>
    <property type="match status" value="1"/>
</dbReference>
<dbReference type="InterPro" id="IPR013324">
    <property type="entry name" value="RNA_pol_sigma_r3/r4-like"/>
</dbReference>
<organism evidence="8 9">
    <name type="scientific">Roseiconus nitratireducens</name>
    <dbReference type="NCBI Taxonomy" id="2605748"/>
    <lineage>
        <taxon>Bacteria</taxon>
        <taxon>Pseudomonadati</taxon>
        <taxon>Planctomycetota</taxon>
        <taxon>Planctomycetia</taxon>
        <taxon>Pirellulales</taxon>
        <taxon>Pirellulaceae</taxon>
        <taxon>Roseiconus</taxon>
    </lineage>
</organism>
<name>A0A5M6CY25_9BACT</name>
<evidence type="ECO:0000256" key="1">
    <source>
        <dbReference type="ARBA" id="ARBA00010641"/>
    </source>
</evidence>
<proteinExistence type="inferred from homology"/>
<feature type="domain" description="RNA polymerase sigma-70 region 4" evidence="7">
    <location>
        <begin position="129"/>
        <end position="178"/>
    </location>
</feature>
<reference evidence="8 9" key="1">
    <citation type="submission" date="2019-08" db="EMBL/GenBank/DDBJ databases">
        <authorList>
            <person name="Dhanesh K."/>
            <person name="Kumar G."/>
            <person name="Sasikala C."/>
            <person name="Venkata Ramana C."/>
        </authorList>
    </citation>
    <scope>NUCLEOTIDE SEQUENCE [LARGE SCALE GENOMIC DNA]</scope>
    <source>
        <strain evidence="8 9">JC645</strain>
    </source>
</reference>
<feature type="domain" description="RNA polymerase sigma-70 region 2" evidence="6">
    <location>
        <begin position="28"/>
        <end position="93"/>
    </location>
</feature>
<dbReference type="PANTHER" id="PTHR43133">
    <property type="entry name" value="RNA POLYMERASE ECF-TYPE SIGMA FACTO"/>
    <property type="match status" value="1"/>
</dbReference>
<evidence type="ECO:0000313" key="9">
    <source>
        <dbReference type="Proteomes" id="UP000324479"/>
    </source>
</evidence>
<keyword evidence="4" id="KW-0238">DNA-binding</keyword>
<dbReference type="InterPro" id="IPR014284">
    <property type="entry name" value="RNA_pol_sigma-70_dom"/>
</dbReference>
<evidence type="ECO:0000256" key="2">
    <source>
        <dbReference type="ARBA" id="ARBA00023015"/>
    </source>
</evidence>
<dbReference type="PANTHER" id="PTHR43133:SF62">
    <property type="entry name" value="RNA POLYMERASE SIGMA FACTOR SIGZ"/>
    <property type="match status" value="1"/>
</dbReference>
<dbReference type="RefSeq" id="WP_150079318.1">
    <property type="nucleotide sequence ID" value="NZ_VWOX01000020.1"/>
</dbReference>
<evidence type="ECO:0000256" key="5">
    <source>
        <dbReference type="ARBA" id="ARBA00023163"/>
    </source>
</evidence>
<dbReference type="InterPro" id="IPR013325">
    <property type="entry name" value="RNA_pol_sigma_r2"/>
</dbReference>
<evidence type="ECO:0000313" key="8">
    <source>
        <dbReference type="EMBL" id="KAA5539320.1"/>
    </source>
</evidence>
<keyword evidence="9" id="KW-1185">Reference proteome</keyword>
<comment type="caution">
    <text evidence="8">The sequence shown here is derived from an EMBL/GenBank/DDBJ whole genome shotgun (WGS) entry which is preliminary data.</text>
</comment>
<dbReference type="InterPro" id="IPR036388">
    <property type="entry name" value="WH-like_DNA-bd_sf"/>
</dbReference>
<evidence type="ECO:0000259" key="7">
    <source>
        <dbReference type="Pfam" id="PF04545"/>
    </source>
</evidence>